<accession>A0ABY5RHW1</accession>
<dbReference type="EMBL" id="CP078063">
    <property type="protein sequence ID" value="UVE51625.1"/>
    <property type="molecule type" value="Genomic_DNA"/>
</dbReference>
<dbReference type="RefSeq" id="WP_007544766.1">
    <property type="nucleotide sequence ID" value="NZ_CP078063.1"/>
</dbReference>
<organism evidence="1 2">
    <name type="scientific">Haloferax larsenii</name>
    <dbReference type="NCBI Taxonomy" id="302484"/>
    <lineage>
        <taxon>Archaea</taxon>
        <taxon>Methanobacteriati</taxon>
        <taxon>Methanobacteriota</taxon>
        <taxon>Stenosarchaea group</taxon>
        <taxon>Halobacteria</taxon>
        <taxon>Halobacteriales</taxon>
        <taxon>Haloferacaceae</taxon>
        <taxon>Haloferax</taxon>
    </lineage>
</organism>
<name>A0ABY5RHW1_HALLR</name>
<reference evidence="1" key="1">
    <citation type="submission" date="2021-07" db="EMBL/GenBank/DDBJ databases">
        <title>Studies on halocins as antimicrobial molecules from haloarchaea.</title>
        <authorList>
            <person name="Kumar S."/>
            <person name="Khare S.K."/>
        </authorList>
    </citation>
    <scope>NUCLEOTIDE SEQUENCE</scope>
    <source>
        <strain evidence="1">NCIM 5678</strain>
    </source>
</reference>
<gene>
    <name evidence="1" type="ORF">KU306_07045</name>
</gene>
<dbReference type="GeneID" id="74528641"/>
<protein>
    <recommendedName>
        <fullName evidence="3">Regulatory protein, FmdB family</fullName>
    </recommendedName>
</protein>
<dbReference type="Pfam" id="PF24441">
    <property type="entry name" value="DUF7560"/>
    <property type="match status" value="1"/>
</dbReference>
<evidence type="ECO:0008006" key="3">
    <source>
        <dbReference type="Google" id="ProtNLM"/>
    </source>
</evidence>
<proteinExistence type="predicted"/>
<keyword evidence="2" id="KW-1185">Reference proteome</keyword>
<dbReference type="InterPro" id="IPR055982">
    <property type="entry name" value="DUF7560"/>
</dbReference>
<evidence type="ECO:0000313" key="1">
    <source>
        <dbReference type="EMBL" id="UVE51625.1"/>
    </source>
</evidence>
<dbReference type="Proteomes" id="UP001058330">
    <property type="component" value="Chromosome"/>
</dbReference>
<sequence>MTDSADYTFECPECGESMMVNASMRDALIDNGCVICGSTVSQQSFSTA</sequence>
<evidence type="ECO:0000313" key="2">
    <source>
        <dbReference type="Proteomes" id="UP001058330"/>
    </source>
</evidence>